<name>A0A0C1NCT5_9CYAN</name>
<reference evidence="1" key="1">
    <citation type="journal article" date="2015" name="Genome Announc.">
        <title>Draft Genome Sequence of Tolypothrix boutellei Strain VB521301.</title>
        <authorList>
            <person name="Chandrababunaidu M.M."/>
            <person name="Singh D."/>
            <person name="Sen D."/>
            <person name="Bhan S."/>
            <person name="Das S."/>
            <person name="Gupta A."/>
            <person name="Adhikary S.P."/>
            <person name="Tripathy S."/>
        </authorList>
    </citation>
    <scope>NUCLEOTIDE SEQUENCE</scope>
    <source>
        <strain evidence="1">VB521301</strain>
    </source>
</reference>
<protein>
    <submittedName>
        <fullName evidence="1">Uncharacterized protein</fullName>
    </submittedName>
</protein>
<comment type="caution">
    <text evidence="1">The sequence shown here is derived from an EMBL/GenBank/DDBJ whole genome shotgun (WGS) entry which is preliminary data.</text>
</comment>
<dbReference type="AlphaFoldDB" id="A0A0C1NCT5"/>
<gene>
    <name evidence="1" type="ORF">DA73_0208855</name>
</gene>
<dbReference type="EMBL" id="JHEG02000026">
    <property type="protein sequence ID" value="KIE12602.1"/>
    <property type="molecule type" value="Genomic_DNA"/>
</dbReference>
<evidence type="ECO:0000313" key="1">
    <source>
        <dbReference type="EMBL" id="KIE12602.1"/>
    </source>
</evidence>
<sequence length="225" mass="26054">MESQDWRESEDFFKRFLLQGKIISKLITFWWRYSDANDTTDDPKKEAADILEKCFFPGFTDVDALDVDALIAPPPPTLLGLFSAEPRQYLEAVKNGHPRDSYDLYDEDILGQHVKTLITVFKDVIESKENYLSPIFSPTELNKENKSHFSYYEFKIDTSGTKFGRLTDPEIVVGDGNSLLKYIYTIPIPPRHLSPENPKHRDTYDKWIEDKSKPYPPSPHIPFTT</sequence>
<proteinExistence type="predicted"/>
<organism evidence="1">
    <name type="scientific">Tolypothrix bouteillei VB521301</name>
    <dbReference type="NCBI Taxonomy" id="1479485"/>
    <lineage>
        <taxon>Bacteria</taxon>
        <taxon>Bacillati</taxon>
        <taxon>Cyanobacteriota</taxon>
        <taxon>Cyanophyceae</taxon>
        <taxon>Nostocales</taxon>
        <taxon>Tolypothrichaceae</taxon>
        <taxon>Tolypothrix</taxon>
    </lineage>
</organism>
<accession>A0A0C1NCT5</accession>
<dbReference type="OrthoDB" id="510160at2"/>